<protein>
    <recommendedName>
        <fullName evidence="1">DUF7730 domain-containing protein</fullName>
    </recommendedName>
</protein>
<sequence length="229" mass="26331">MCSSRSTGLLDLPVEIRLNIWQHVYKGTALHLALVIKTGQLRGRAVDESFVALGLDVDNPSPTLYGPTSESEKPARNLLALPLVNSAFGQEALPILYQEVQFWFFLPEALRSFQQIVPVRFFSRIRHIRIYSLNLESEGLRKLWNDVVSKIQSIECLENLEIVLHRDYGGLKLKVRRLARMASEAHGDLDVSIVLPSHTYDKGMHVPVSLKRYRRKYPDLNFDQAWFFR</sequence>
<accession>A0A4U7B2F0</accession>
<comment type="caution">
    <text evidence="2">The sequence shown here is derived from an EMBL/GenBank/DDBJ whole genome shotgun (WGS) entry which is preliminary data.</text>
</comment>
<evidence type="ECO:0000313" key="2">
    <source>
        <dbReference type="EMBL" id="TKX22234.1"/>
    </source>
</evidence>
<feature type="domain" description="DUF7730" evidence="1">
    <location>
        <begin position="9"/>
        <end position="198"/>
    </location>
</feature>
<dbReference type="Proteomes" id="UP000308133">
    <property type="component" value="Unassembled WGS sequence"/>
</dbReference>
<reference evidence="2 3" key="1">
    <citation type="submission" date="2018-02" db="EMBL/GenBank/DDBJ databases">
        <title>Draft genome sequences of Elsinoe sp., causing black scab on jojoba.</title>
        <authorList>
            <person name="Stodart B."/>
            <person name="Jeffress S."/>
            <person name="Ash G."/>
            <person name="Arun Chinnappa K."/>
        </authorList>
    </citation>
    <scope>NUCLEOTIDE SEQUENCE [LARGE SCALE GENOMIC DNA]</scope>
    <source>
        <strain evidence="2 3">Hillstone_2</strain>
    </source>
</reference>
<evidence type="ECO:0000313" key="3">
    <source>
        <dbReference type="Proteomes" id="UP000308133"/>
    </source>
</evidence>
<dbReference type="PANTHER" id="PTHR38790">
    <property type="entry name" value="2EXR DOMAIN-CONTAINING PROTEIN-RELATED"/>
    <property type="match status" value="1"/>
</dbReference>
<organism evidence="2 3">
    <name type="scientific">Elsinoe australis</name>
    <dbReference type="NCBI Taxonomy" id="40998"/>
    <lineage>
        <taxon>Eukaryota</taxon>
        <taxon>Fungi</taxon>
        <taxon>Dikarya</taxon>
        <taxon>Ascomycota</taxon>
        <taxon>Pezizomycotina</taxon>
        <taxon>Dothideomycetes</taxon>
        <taxon>Dothideomycetidae</taxon>
        <taxon>Myriangiales</taxon>
        <taxon>Elsinoaceae</taxon>
        <taxon>Elsinoe</taxon>
    </lineage>
</organism>
<gene>
    <name evidence="2" type="ORF">C1H76_5524</name>
</gene>
<dbReference type="EMBL" id="PTQR01000068">
    <property type="protein sequence ID" value="TKX22234.1"/>
    <property type="molecule type" value="Genomic_DNA"/>
</dbReference>
<name>A0A4U7B2F0_9PEZI</name>
<dbReference type="InterPro" id="IPR056632">
    <property type="entry name" value="DUF7730"/>
</dbReference>
<dbReference type="Pfam" id="PF24864">
    <property type="entry name" value="DUF7730"/>
    <property type="match status" value="1"/>
</dbReference>
<dbReference type="AlphaFoldDB" id="A0A4U7B2F0"/>
<proteinExistence type="predicted"/>
<evidence type="ECO:0000259" key="1">
    <source>
        <dbReference type="Pfam" id="PF24864"/>
    </source>
</evidence>